<evidence type="ECO:0000313" key="2">
    <source>
        <dbReference type="EMBL" id="MDY7256486.1"/>
    </source>
</evidence>
<evidence type="ECO:0000313" key="3">
    <source>
        <dbReference type="Proteomes" id="UP001292913"/>
    </source>
</evidence>
<name>A0ABU5HJW3_9BACE</name>
<dbReference type="Proteomes" id="UP001292913">
    <property type="component" value="Unassembled WGS sequence"/>
</dbReference>
<protein>
    <submittedName>
        <fullName evidence="2">Uncharacterized protein</fullName>
    </submittedName>
</protein>
<feature type="compositionally biased region" description="Basic and acidic residues" evidence="1">
    <location>
        <begin position="42"/>
        <end position="63"/>
    </location>
</feature>
<dbReference type="RefSeq" id="WP_117937771.1">
    <property type="nucleotide sequence ID" value="NZ_JARZAK010000001.1"/>
</dbReference>
<reference evidence="2 3" key="1">
    <citation type="submission" date="2023-04" db="EMBL/GenBank/DDBJ databases">
        <title>Bacteroides pacosi sp. nov., isolated from the fecal material of an alpaca.</title>
        <authorList>
            <person name="Miller S."/>
            <person name="Hendry M."/>
            <person name="King J."/>
            <person name="Sankaranarayanan K."/>
            <person name="Lawson P.A."/>
        </authorList>
    </citation>
    <scope>NUCLEOTIDE SEQUENCE [LARGE SCALE GENOMIC DNA]</scope>
    <source>
        <strain evidence="2 3">A2-P53</strain>
    </source>
</reference>
<organism evidence="2 3">
    <name type="scientific">Bacteroides vicugnae</name>
    <dbReference type="NCBI Taxonomy" id="3037989"/>
    <lineage>
        <taxon>Bacteria</taxon>
        <taxon>Pseudomonadati</taxon>
        <taxon>Bacteroidota</taxon>
        <taxon>Bacteroidia</taxon>
        <taxon>Bacteroidales</taxon>
        <taxon>Bacteroidaceae</taxon>
        <taxon>Bacteroides</taxon>
    </lineage>
</organism>
<proteinExistence type="predicted"/>
<evidence type="ECO:0000256" key="1">
    <source>
        <dbReference type="SAM" id="MobiDB-lite"/>
    </source>
</evidence>
<gene>
    <name evidence="2" type="ORF">QHG74_01965</name>
</gene>
<comment type="caution">
    <text evidence="2">The sequence shown here is derived from an EMBL/GenBank/DDBJ whole genome shotgun (WGS) entry which is preliminary data.</text>
</comment>
<accession>A0ABU5HJW3</accession>
<dbReference type="EMBL" id="JARZAK010000001">
    <property type="protein sequence ID" value="MDY7256486.1"/>
    <property type="molecule type" value="Genomic_DNA"/>
</dbReference>
<sequence length="63" mass="7355">MKNSKKTPTIKRERIGNESYGRAVKSPTFPGANSPKRKKHPDRCYDFTSDHDINPPREERKKK</sequence>
<keyword evidence="3" id="KW-1185">Reference proteome</keyword>
<feature type="region of interest" description="Disordered" evidence="1">
    <location>
        <begin position="1"/>
        <end position="63"/>
    </location>
</feature>